<dbReference type="InterPro" id="IPR051328">
    <property type="entry name" value="T7SS_ABC-Transporter"/>
</dbReference>
<accession>A0A7J5UKE5</accession>
<dbReference type="InterPro" id="IPR017500">
    <property type="entry name" value="Phage_infect_YhgE_N"/>
</dbReference>
<feature type="compositionally biased region" description="Low complexity" evidence="5">
    <location>
        <begin position="21"/>
        <end position="36"/>
    </location>
</feature>
<evidence type="ECO:0000256" key="2">
    <source>
        <dbReference type="ARBA" id="ARBA00022692"/>
    </source>
</evidence>
<reference evidence="7 8" key="1">
    <citation type="submission" date="2019-10" db="EMBL/GenBank/DDBJ databases">
        <title>Georgenia wutianyii sp. nov. and Georgenia yuyongxinii sp. nov. isolated from plateau pika (Ochotona curzoniae) in the Qinghai-Tibet plateau of China.</title>
        <authorList>
            <person name="Tian Z."/>
        </authorList>
    </citation>
    <scope>NUCLEOTIDE SEQUENCE [LARGE SCALE GENOMIC DNA]</scope>
    <source>
        <strain evidence="7 8">DSM 21501</strain>
    </source>
</reference>
<feature type="compositionally biased region" description="Basic residues" evidence="5">
    <location>
        <begin position="8"/>
        <end position="20"/>
    </location>
</feature>
<sequence length="392" mass="37249">MGGPRRADRVRHHRPGRARPGRALAGARPAAGVPGPSHRPRPRGGRAVSRRALSLILAVLVPLLCGAAALASLSGRVDHLDRLATAVVNLDEMVTGADGRPVAAGRLLAAGLTAPDRPADAALDWRLTDAADARDGLADGTYAAVVTIPKDFSATIAALGDGTPGQARVLVTGNDASSALTSLLAEQVTATAAATVGHTVTTSYVAGLLGGVDDVGSALGGAADGADQLAEGAAAAADGAAKVDGGARDLAAGIGSLAGGATALADGAASASAGAANLATGLGTLRDKTATLPDQTAALADGAAALDTGLGSLKEGAAALPGQTRTLADGASQVSAGAGTLATSLSGLSEQCAAAGGSAEFCAALGQAATAAGTLDAGAGRVATGAGALADA</sequence>
<keyword evidence="8" id="KW-1185">Reference proteome</keyword>
<evidence type="ECO:0000256" key="1">
    <source>
        <dbReference type="ARBA" id="ARBA00004141"/>
    </source>
</evidence>
<dbReference type="PANTHER" id="PTHR43077:SF10">
    <property type="entry name" value="TRANSPORT PERMEASE PROTEIN"/>
    <property type="match status" value="1"/>
</dbReference>
<evidence type="ECO:0000256" key="5">
    <source>
        <dbReference type="SAM" id="MobiDB-lite"/>
    </source>
</evidence>
<gene>
    <name evidence="7" type="ORF">GB883_17100</name>
</gene>
<keyword evidence="4 6" id="KW-0472">Membrane</keyword>
<proteinExistence type="predicted"/>
<protein>
    <recommendedName>
        <fullName evidence="9">DUF3533 domain-containing protein</fullName>
    </recommendedName>
</protein>
<dbReference type="GO" id="GO:0016020">
    <property type="term" value="C:membrane"/>
    <property type="evidence" value="ECO:0007669"/>
    <property type="project" value="UniProtKB-SubCell"/>
</dbReference>
<feature type="transmembrane region" description="Helical" evidence="6">
    <location>
        <begin position="52"/>
        <end position="73"/>
    </location>
</feature>
<evidence type="ECO:0000256" key="4">
    <source>
        <dbReference type="ARBA" id="ARBA00023136"/>
    </source>
</evidence>
<dbReference type="Proteomes" id="UP000451860">
    <property type="component" value="Unassembled WGS sequence"/>
</dbReference>
<dbReference type="AlphaFoldDB" id="A0A7J5UKE5"/>
<evidence type="ECO:0000313" key="7">
    <source>
        <dbReference type="EMBL" id="KAE8762869.1"/>
    </source>
</evidence>
<comment type="caution">
    <text evidence="7">The sequence shown here is derived from an EMBL/GenBank/DDBJ whole genome shotgun (WGS) entry which is preliminary data.</text>
</comment>
<name>A0A7J5UKE5_9MICO</name>
<keyword evidence="2 6" id="KW-0812">Transmembrane</keyword>
<dbReference type="NCBIfam" id="TIGR03061">
    <property type="entry name" value="pip_yhgE_Nterm"/>
    <property type="match status" value="1"/>
</dbReference>
<evidence type="ECO:0000256" key="3">
    <source>
        <dbReference type="ARBA" id="ARBA00022989"/>
    </source>
</evidence>
<evidence type="ECO:0008006" key="9">
    <source>
        <dbReference type="Google" id="ProtNLM"/>
    </source>
</evidence>
<feature type="non-terminal residue" evidence="7">
    <location>
        <position position="392"/>
    </location>
</feature>
<evidence type="ECO:0000313" key="8">
    <source>
        <dbReference type="Proteomes" id="UP000451860"/>
    </source>
</evidence>
<keyword evidence="3 6" id="KW-1133">Transmembrane helix</keyword>
<evidence type="ECO:0000256" key="6">
    <source>
        <dbReference type="SAM" id="Phobius"/>
    </source>
</evidence>
<dbReference type="EMBL" id="WHJE01000115">
    <property type="protein sequence ID" value="KAE8762869.1"/>
    <property type="molecule type" value="Genomic_DNA"/>
</dbReference>
<dbReference type="PANTHER" id="PTHR43077">
    <property type="entry name" value="TRANSPORT PERMEASE YVFS-RELATED"/>
    <property type="match status" value="1"/>
</dbReference>
<comment type="subcellular location">
    <subcellularLocation>
        <location evidence="1">Membrane</location>
        <topology evidence="1">Multi-pass membrane protein</topology>
    </subcellularLocation>
</comment>
<feature type="region of interest" description="Disordered" evidence="5">
    <location>
        <begin position="1"/>
        <end position="46"/>
    </location>
</feature>
<organism evidence="7 8">
    <name type="scientific">Georgenia thermotolerans</name>
    <dbReference type="NCBI Taxonomy" id="527326"/>
    <lineage>
        <taxon>Bacteria</taxon>
        <taxon>Bacillati</taxon>
        <taxon>Actinomycetota</taxon>
        <taxon>Actinomycetes</taxon>
        <taxon>Micrococcales</taxon>
        <taxon>Bogoriellaceae</taxon>
        <taxon>Georgenia</taxon>
    </lineage>
</organism>